<dbReference type="AlphaFoldDB" id="A0A9N9N0J7"/>
<evidence type="ECO:0000313" key="1">
    <source>
        <dbReference type="EMBL" id="CAG9781698.1"/>
    </source>
</evidence>
<dbReference type="GO" id="GO:0071897">
    <property type="term" value="P:DNA biosynthetic process"/>
    <property type="evidence" value="ECO:0007669"/>
    <property type="project" value="UniProtKB-ARBA"/>
</dbReference>
<evidence type="ECO:0008006" key="3">
    <source>
        <dbReference type="Google" id="ProtNLM"/>
    </source>
</evidence>
<accession>A0A9N9N0J7</accession>
<name>A0A9N9N0J7_9NEOP</name>
<organism evidence="1 2">
    <name type="scientific">Diatraea saccharalis</name>
    <name type="common">sugarcane borer</name>
    <dbReference type="NCBI Taxonomy" id="40085"/>
    <lineage>
        <taxon>Eukaryota</taxon>
        <taxon>Metazoa</taxon>
        <taxon>Ecdysozoa</taxon>
        <taxon>Arthropoda</taxon>
        <taxon>Hexapoda</taxon>
        <taxon>Insecta</taxon>
        <taxon>Pterygota</taxon>
        <taxon>Neoptera</taxon>
        <taxon>Endopterygota</taxon>
        <taxon>Lepidoptera</taxon>
        <taxon>Glossata</taxon>
        <taxon>Ditrysia</taxon>
        <taxon>Pyraloidea</taxon>
        <taxon>Crambidae</taxon>
        <taxon>Crambinae</taxon>
        <taxon>Diatraea</taxon>
    </lineage>
</organism>
<dbReference type="SUPFAM" id="SSF56672">
    <property type="entry name" value="DNA/RNA polymerases"/>
    <property type="match status" value="1"/>
</dbReference>
<reference evidence="1" key="2">
    <citation type="submission" date="2022-10" db="EMBL/GenBank/DDBJ databases">
        <authorList>
            <consortium name="ENA_rothamsted_submissions"/>
            <consortium name="culmorum"/>
            <person name="King R."/>
        </authorList>
    </citation>
    <scope>NUCLEOTIDE SEQUENCE</scope>
</reference>
<protein>
    <recommendedName>
        <fullName evidence="3">Reverse transcriptase/retrotransposon-derived protein RNase H-like domain-containing protein</fullName>
    </recommendedName>
</protein>
<dbReference type="InterPro" id="IPR050951">
    <property type="entry name" value="Retrovirus_Pol_polyprotein"/>
</dbReference>
<evidence type="ECO:0000313" key="2">
    <source>
        <dbReference type="Proteomes" id="UP001153714"/>
    </source>
</evidence>
<dbReference type="PANTHER" id="PTHR37984:SF5">
    <property type="entry name" value="PROTEIN NYNRIN-LIKE"/>
    <property type="match status" value="1"/>
</dbReference>
<dbReference type="InterPro" id="IPR043502">
    <property type="entry name" value="DNA/RNA_pol_sf"/>
</dbReference>
<dbReference type="Gene3D" id="3.30.70.270">
    <property type="match status" value="1"/>
</dbReference>
<dbReference type="OrthoDB" id="2286242at2759"/>
<reference evidence="1" key="1">
    <citation type="submission" date="2021-12" db="EMBL/GenBank/DDBJ databases">
        <authorList>
            <person name="King R."/>
        </authorList>
    </citation>
    <scope>NUCLEOTIDE SEQUENCE</scope>
</reference>
<dbReference type="PANTHER" id="PTHR37984">
    <property type="entry name" value="PROTEIN CBG26694"/>
    <property type="match status" value="1"/>
</dbReference>
<sequence length="104" mass="12152">MPNMSKMTAPVRQLTCNNVDWTWSSILENSLKSLKDAVVNAPILQYFDTYKEVVIQYDASKDLNYIFLDDCTKIIISLFINQLAFDSRYHNHYTFENNCDKLSN</sequence>
<keyword evidence="2" id="KW-1185">Reference proteome</keyword>
<proteinExistence type="predicted"/>
<gene>
    <name evidence="1" type="ORF">DIATSA_LOCUS27</name>
</gene>
<dbReference type="Proteomes" id="UP001153714">
    <property type="component" value="Chromosome 1"/>
</dbReference>
<dbReference type="EMBL" id="OU893332">
    <property type="protein sequence ID" value="CAG9781698.1"/>
    <property type="molecule type" value="Genomic_DNA"/>
</dbReference>
<dbReference type="InterPro" id="IPR043128">
    <property type="entry name" value="Rev_trsase/Diguanyl_cyclase"/>
</dbReference>